<keyword evidence="6" id="KW-1185">Reference proteome</keyword>
<reference evidence="5 6" key="1">
    <citation type="submission" date="2019-09" db="EMBL/GenBank/DDBJ databases">
        <authorList>
            <person name="Valk L.C."/>
        </authorList>
    </citation>
    <scope>NUCLEOTIDE SEQUENCE [LARGE SCALE GENOMIC DNA]</scope>
    <source>
        <strain evidence="5">GalUA</strain>
    </source>
</reference>
<reference evidence="5 6" key="2">
    <citation type="submission" date="2020-02" db="EMBL/GenBank/DDBJ databases">
        <title>Candidatus Galacturonibacter soehngenii shows hetero-acetogenic catabolism of galacturonic acid but lacks a canonical carbon monoxide dehydrogenase/acetyl-CoA synthase complex.</title>
        <authorList>
            <person name="Diender M."/>
            <person name="Stouten G.R."/>
            <person name="Petersen J.F."/>
            <person name="Nielsen P.H."/>
            <person name="Dueholm M.S."/>
            <person name="Pronk J.T."/>
            <person name="Van Loosdrecht M.C.M."/>
        </authorList>
    </citation>
    <scope>NUCLEOTIDE SEQUENCE [LARGE SCALE GENOMIC DNA]</scope>
    <source>
        <strain evidence="5">GalUA</strain>
    </source>
</reference>
<dbReference type="InterPro" id="IPR001537">
    <property type="entry name" value="SpoU_MeTrfase"/>
</dbReference>
<accession>A0A7V7UC74</accession>
<dbReference type="RefSeq" id="WP_151146115.1">
    <property type="nucleotide sequence ID" value="NZ_WAGX01000005.1"/>
</dbReference>
<dbReference type="AlphaFoldDB" id="A0A7V7UC74"/>
<protein>
    <submittedName>
        <fullName evidence="5">RNA methyltransferase</fullName>
    </submittedName>
</protein>
<dbReference type="SMART" id="SM00967">
    <property type="entry name" value="SpoU_sub_bind"/>
    <property type="match status" value="1"/>
</dbReference>
<comment type="caution">
    <text evidence="5">The sequence shown here is derived from an EMBL/GenBank/DDBJ whole genome shotgun (WGS) entry which is preliminary data.</text>
</comment>
<dbReference type="InterPro" id="IPR013123">
    <property type="entry name" value="SpoU_subst-bd"/>
</dbReference>
<dbReference type="GO" id="GO:0003723">
    <property type="term" value="F:RNA binding"/>
    <property type="evidence" value="ECO:0007669"/>
    <property type="project" value="InterPro"/>
</dbReference>
<dbReference type="GO" id="GO:0008173">
    <property type="term" value="F:RNA methyltransferase activity"/>
    <property type="evidence" value="ECO:0007669"/>
    <property type="project" value="InterPro"/>
</dbReference>
<dbReference type="InterPro" id="IPR029064">
    <property type="entry name" value="Ribosomal_eL30-like_sf"/>
</dbReference>
<dbReference type="GO" id="GO:0005737">
    <property type="term" value="C:cytoplasm"/>
    <property type="evidence" value="ECO:0007669"/>
    <property type="project" value="UniProtKB-ARBA"/>
</dbReference>
<evidence type="ECO:0000256" key="2">
    <source>
        <dbReference type="ARBA" id="ARBA00022603"/>
    </source>
</evidence>
<evidence type="ECO:0000256" key="1">
    <source>
        <dbReference type="ARBA" id="ARBA00007228"/>
    </source>
</evidence>
<dbReference type="SUPFAM" id="SSF55315">
    <property type="entry name" value="L30e-like"/>
    <property type="match status" value="1"/>
</dbReference>
<dbReference type="Gene3D" id="3.40.1280.10">
    <property type="match status" value="1"/>
</dbReference>
<evidence type="ECO:0000313" key="6">
    <source>
        <dbReference type="Proteomes" id="UP000461768"/>
    </source>
</evidence>
<dbReference type="InterPro" id="IPR053888">
    <property type="entry name" value="MRM3-like_sub_bind"/>
</dbReference>
<dbReference type="Gene3D" id="3.30.1330.30">
    <property type="match status" value="1"/>
</dbReference>
<evidence type="ECO:0000256" key="3">
    <source>
        <dbReference type="ARBA" id="ARBA00022679"/>
    </source>
</evidence>
<sequence>MITSVSNKQVKNIIQLTKKSKIRKETNQFVVEGIKMFQEAPKEAIRQIYVSESFLAKDNHKDILGDCKYEVMQDFVFQAASDTKTPQGILCIIEQFHYNTIDIIRKNPAHIIVLEDLQDPGNLGTILRAGEGAGITGVILSKNCVDIYNPKTIRSTMGSIYRVPFVYVEDLKKTVEELKRNNIEIYAAHLKQSQDYDKIDLTKSHAFMIGNEGNGLSDEISSIANSYLKIPMEGEVESLNAAIAASILMYETARQRRNL</sequence>
<evidence type="ECO:0000313" key="5">
    <source>
        <dbReference type="EMBL" id="KAB1438525.1"/>
    </source>
</evidence>
<dbReference type="GO" id="GO:0006396">
    <property type="term" value="P:RNA processing"/>
    <property type="evidence" value="ECO:0007669"/>
    <property type="project" value="InterPro"/>
</dbReference>
<dbReference type="SUPFAM" id="SSF75217">
    <property type="entry name" value="alpha/beta knot"/>
    <property type="match status" value="1"/>
</dbReference>
<dbReference type="Proteomes" id="UP000461768">
    <property type="component" value="Unassembled WGS sequence"/>
</dbReference>
<dbReference type="CDD" id="cd18095">
    <property type="entry name" value="SpoU-like_rRNA-MTase"/>
    <property type="match status" value="1"/>
</dbReference>
<keyword evidence="2 5" id="KW-0489">Methyltransferase</keyword>
<dbReference type="OrthoDB" id="9785673at2"/>
<dbReference type="Pfam" id="PF00588">
    <property type="entry name" value="SpoU_methylase"/>
    <property type="match status" value="1"/>
</dbReference>
<gene>
    <name evidence="5" type="ORF">F7O84_13390</name>
</gene>
<name>A0A7V7UC74_9FIRM</name>
<dbReference type="GO" id="GO:0032259">
    <property type="term" value="P:methylation"/>
    <property type="evidence" value="ECO:0007669"/>
    <property type="project" value="UniProtKB-KW"/>
</dbReference>
<evidence type="ECO:0000259" key="4">
    <source>
        <dbReference type="SMART" id="SM00967"/>
    </source>
</evidence>
<dbReference type="EMBL" id="WAGX01000005">
    <property type="protein sequence ID" value="KAB1438525.1"/>
    <property type="molecule type" value="Genomic_DNA"/>
</dbReference>
<organism evidence="5 6">
    <name type="scientific">Candidatus Galacturonatibacter soehngenii</name>
    <dbReference type="NCBI Taxonomy" id="2307010"/>
    <lineage>
        <taxon>Bacteria</taxon>
        <taxon>Bacillati</taxon>
        <taxon>Bacillota</taxon>
        <taxon>Clostridia</taxon>
        <taxon>Lachnospirales</taxon>
        <taxon>Lachnospiraceae</taxon>
        <taxon>Candidatus Galacturonatibacter</taxon>
    </lineage>
</organism>
<dbReference type="PANTHER" id="PTHR43191:SF2">
    <property type="entry name" value="RRNA METHYLTRANSFERASE 3, MITOCHONDRIAL"/>
    <property type="match status" value="1"/>
</dbReference>
<proteinExistence type="inferred from homology"/>
<comment type="similarity">
    <text evidence="1">Belongs to the class IV-like SAM-binding methyltransferase superfamily. RNA methyltransferase TrmH family.</text>
</comment>
<dbReference type="PANTHER" id="PTHR43191">
    <property type="entry name" value="RRNA METHYLTRANSFERASE 3"/>
    <property type="match status" value="1"/>
</dbReference>
<dbReference type="Pfam" id="PF22435">
    <property type="entry name" value="MRM3-like_sub_bind"/>
    <property type="match status" value="1"/>
</dbReference>
<dbReference type="InterPro" id="IPR029026">
    <property type="entry name" value="tRNA_m1G_MTases_N"/>
</dbReference>
<dbReference type="InterPro" id="IPR029028">
    <property type="entry name" value="Alpha/beta_knot_MTases"/>
</dbReference>
<dbReference type="InterPro" id="IPR051259">
    <property type="entry name" value="rRNA_Methyltransferase"/>
</dbReference>
<keyword evidence="3 5" id="KW-0808">Transferase</keyword>
<feature type="domain" description="RNA 2-O ribose methyltransferase substrate binding" evidence="4">
    <location>
        <begin position="30"/>
        <end position="99"/>
    </location>
</feature>